<dbReference type="Proteomes" id="UP000321892">
    <property type="component" value="Chromosome"/>
</dbReference>
<feature type="domain" description="ORF6C" evidence="1">
    <location>
        <begin position="104"/>
        <end position="203"/>
    </location>
</feature>
<evidence type="ECO:0000313" key="3">
    <source>
        <dbReference type="Proteomes" id="UP000321892"/>
    </source>
</evidence>
<dbReference type="Pfam" id="PF10552">
    <property type="entry name" value="ORF6C"/>
    <property type="match status" value="1"/>
</dbReference>
<evidence type="ECO:0000259" key="1">
    <source>
        <dbReference type="Pfam" id="PF10552"/>
    </source>
</evidence>
<name>A0A510JEH7_9FUSO</name>
<dbReference type="EMBL" id="AP019823">
    <property type="protein sequence ID" value="BBM37680.1"/>
    <property type="molecule type" value="Genomic_DNA"/>
</dbReference>
<dbReference type="RefSeq" id="WP_051254442.1">
    <property type="nucleotide sequence ID" value="NZ_AP019823.1"/>
</dbReference>
<dbReference type="NCBIfam" id="TIGR02681">
    <property type="entry name" value="phage_pRha"/>
    <property type="match status" value="1"/>
</dbReference>
<reference evidence="2 3" key="1">
    <citation type="submission" date="2019-07" db="EMBL/GenBank/DDBJ databases">
        <title>Complete Genome Sequence of Leptotrichia hofstadii Strain JCM16775.</title>
        <authorList>
            <person name="Watanabe S."/>
            <person name="Cui L."/>
        </authorList>
    </citation>
    <scope>NUCLEOTIDE SEQUENCE [LARGE SCALE GENOMIC DNA]</scope>
    <source>
        <strain evidence="2 3">JCM16775</strain>
    </source>
</reference>
<proteinExistence type="predicted"/>
<dbReference type="OrthoDB" id="79831at2"/>
<keyword evidence="3" id="KW-1185">Reference proteome</keyword>
<organism evidence="2 3">
    <name type="scientific">Leptotrichia hofstadii</name>
    <dbReference type="NCBI Taxonomy" id="157688"/>
    <lineage>
        <taxon>Bacteria</taxon>
        <taxon>Fusobacteriati</taxon>
        <taxon>Fusobacteriota</taxon>
        <taxon>Fusobacteriia</taxon>
        <taxon>Fusobacteriales</taxon>
        <taxon>Leptotrichiaceae</taxon>
        <taxon>Leptotrichia</taxon>
    </lineage>
</organism>
<accession>A0A510JEH7</accession>
<protein>
    <submittedName>
        <fullName evidence="2">Phage regulatory protein, Rha family</fullName>
    </submittedName>
</protein>
<dbReference type="InterPro" id="IPR014054">
    <property type="entry name" value="Phage_regulatory_Rha"/>
</dbReference>
<evidence type="ECO:0000313" key="2">
    <source>
        <dbReference type="EMBL" id="BBM37680.1"/>
    </source>
</evidence>
<sequence>MNELMNVESRNTLTSLEVAEITGKRHDNVLSDIRDEIDKLGVERGLLIFQESYYINSQNKQQPMFLLNYKGVLQLGARYNAETRFRLIEKIEQLQKPMTIEDMIILQANEMKSVKHRIDIVENKVDNEIRIDHTEQRKLQKAVSIRVYQRLDVIDADRNLMFPAIYRDLKDRFGVASYRDIKRKDLTEALAYVQNWIEKAELRN</sequence>
<dbReference type="Pfam" id="PF09669">
    <property type="entry name" value="Phage_pRha"/>
    <property type="match status" value="1"/>
</dbReference>
<gene>
    <name evidence="2" type="ORF">JCM16775_0370</name>
</gene>
<dbReference type="InterPro" id="IPR018878">
    <property type="entry name" value="ORF6C_dom"/>
</dbReference>
<dbReference type="KEGG" id="lhf:JCM16775_0370"/>
<dbReference type="AlphaFoldDB" id="A0A510JEH7"/>